<name>A0A730K353_SALHO</name>
<dbReference type="PANTHER" id="PTHR43771">
    <property type="entry name" value="PHOSPHOMANNOMUTASE"/>
    <property type="match status" value="1"/>
</dbReference>
<sequence length="59" mass="6860">EALAVDRTDGISMSFADWRFNLRSSNTEPVVRLNVESRGDRFLLNTKKELIFEMLNNKN</sequence>
<accession>A0A730K353</accession>
<evidence type="ECO:0000256" key="2">
    <source>
        <dbReference type="ARBA" id="ARBA00022553"/>
    </source>
</evidence>
<dbReference type="PANTHER" id="PTHR43771:SF1">
    <property type="entry name" value="PHOSPHOMANNOMUTASE"/>
    <property type="match status" value="1"/>
</dbReference>
<evidence type="ECO:0000256" key="4">
    <source>
        <dbReference type="ARBA" id="ARBA00022842"/>
    </source>
</evidence>
<comment type="caution">
    <text evidence="7">The sequence shown here is derived from an EMBL/GenBank/DDBJ whole genome shotgun (WGS) entry which is preliminary data.</text>
</comment>
<dbReference type="InterPro" id="IPR036900">
    <property type="entry name" value="A-D-PHexomutase_C_sf"/>
</dbReference>
<evidence type="ECO:0000256" key="1">
    <source>
        <dbReference type="ARBA" id="ARBA00001946"/>
    </source>
</evidence>
<evidence type="ECO:0000313" key="7">
    <source>
        <dbReference type="EMBL" id="HAE3864213.1"/>
    </source>
</evidence>
<evidence type="ECO:0000259" key="6">
    <source>
        <dbReference type="Pfam" id="PF00408"/>
    </source>
</evidence>
<keyword evidence="4" id="KW-0460">Magnesium</keyword>
<keyword evidence="2" id="KW-0597">Phosphoprotein</keyword>
<dbReference type="Pfam" id="PF00408">
    <property type="entry name" value="PGM_PMM_IV"/>
    <property type="match status" value="1"/>
</dbReference>
<reference evidence="7" key="1">
    <citation type="journal article" date="2018" name="Genome Biol.">
        <title>SKESA: strategic k-mer extension for scrupulous assemblies.</title>
        <authorList>
            <person name="Souvorov A."/>
            <person name="Agarwala R."/>
            <person name="Lipman D.J."/>
        </authorList>
    </citation>
    <scope>NUCLEOTIDE SEQUENCE</scope>
    <source>
        <strain evidence="7">138-86</strain>
    </source>
</reference>
<dbReference type="GO" id="GO:0016868">
    <property type="term" value="F:intramolecular phosphotransferase activity"/>
    <property type="evidence" value="ECO:0007669"/>
    <property type="project" value="InterPro"/>
</dbReference>
<comment type="cofactor">
    <cofactor evidence="1">
        <name>Mg(2+)</name>
        <dbReference type="ChEBI" id="CHEBI:18420"/>
    </cofactor>
</comment>
<organism evidence="7">
    <name type="scientific">Salmonella enterica subsp. houtenae serovar Houten</name>
    <dbReference type="NCBI Taxonomy" id="58100"/>
    <lineage>
        <taxon>Bacteria</taxon>
        <taxon>Pseudomonadati</taxon>
        <taxon>Pseudomonadota</taxon>
        <taxon>Gammaproteobacteria</taxon>
        <taxon>Enterobacterales</taxon>
        <taxon>Enterobacteriaceae</taxon>
        <taxon>Salmonella</taxon>
    </lineage>
</organism>
<proteinExistence type="predicted"/>
<evidence type="ECO:0000256" key="5">
    <source>
        <dbReference type="ARBA" id="ARBA00023235"/>
    </source>
</evidence>
<gene>
    <name evidence="7" type="ORF">GND52_004197</name>
</gene>
<keyword evidence="3" id="KW-0479">Metal-binding</keyword>
<feature type="non-terminal residue" evidence="7">
    <location>
        <position position="1"/>
    </location>
</feature>
<dbReference type="SUPFAM" id="SSF55957">
    <property type="entry name" value="Phosphoglucomutase, C-terminal domain"/>
    <property type="match status" value="1"/>
</dbReference>
<dbReference type="GO" id="GO:0046872">
    <property type="term" value="F:metal ion binding"/>
    <property type="evidence" value="ECO:0007669"/>
    <property type="project" value="UniProtKB-KW"/>
</dbReference>
<dbReference type="Gene3D" id="3.30.310.50">
    <property type="entry name" value="Alpha-D-phosphohexomutase, C-terminal domain"/>
    <property type="match status" value="1"/>
</dbReference>
<dbReference type="EMBL" id="DAARTJ010000033">
    <property type="protein sequence ID" value="HAE3864213.1"/>
    <property type="molecule type" value="Genomic_DNA"/>
</dbReference>
<dbReference type="InterPro" id="IPR005843">
    <property type="entry name" value="A-D-PHexomutase_C"/>
</dbReference>
<dbReference type="AlphaFoldDB" id="A0A730K353"/>
<evidence type="ECO:0000256" key="3">
    <source>
        <dbReference type="ARBA" id="ARBA00022723"/>
    </source>
</evidence>
<keyword evidence="5" id="KW-0413">Isomerase</keyword>
<feature type="domain" description="Alpha-D-phosphohexomutase C-terminal" evidence="6">
    <location>
        <begin position="6"/>
        <end position="41"/>
    </location>
</feature>
<reference evidence="7" key="2">
    <citation type="submission" date="2018-07" db="EMBL/GenBank/DDBJ databases">
        <authorList>
            <consortium name="NCBI Pathogen Detection Project"/>
        </authorList>
    </citation>
    <scope>NUCLEOTIDE SEQUENCE</scope>
    <source>
        <strain evidence="7">138-86</strain>
    </source>
</reference>
<protein>
    <submittedName>
        <fullName evidence="7">Phosphomannomutase</fullName>
    </submittedName>
</protein>